<name>A0A7S4UCJ9_GUITH</name>
<gene>
    <name evidence="5" type="ORF">GTHE00462_LOCUS36717</name>
</gene>
<dbReference type="GO" id="GO:0005525">
    <property type="term" value="F:GTP binding"/>
    <property type="evidence" value="ECO:0007669"/>
    <property type="project" value="UniProtKB-KW"/>
</dbReference>
<sequence length="271" mass="30565">MQSSGHTAAATWWSRRTTRLSHCHISSTPRTASSACITTRRMTSARSSSEFLGHPSVTSTRSWQISSRRCFFPVRSRLAKTEPERAIKMSELLSSLCSSPLHKLLSLRCLPHIPKRSLAFTKLRWEAVLNPLAQMQLTGWHMDEGLDWSMSPSSGSYNRAIAAMLLLRGEGWQEAETKRFKDCLHAGWSERGDNLQVLGSPQQFKGLERSSCILANCQSQAKLLDKLLERTAALRTARAFLHQYERYGTSEEDVDEAMAGLEQVISDYHHL</sequence>
<evidence type="ECO:0000256" key="2">
    <source>
        <dbReference type="ARBA" id="ARBA00022701"/>
    </source>
</evidence>
<keyword evidence="3" id="KW-0547">Nucleotide-binding</keyword>
<dbReference type="Gene3D" id="1.10.287.600">
    <property type="entry name" value="Helix hairpin bin"/>
    <property type="match status" value="1"/>
</dbReference>
<dbReference type="InterPro" id="IPR008280">
    <property type="entry name" value="Tub_FtsZ_C"/>
</dbReference>
<dbReference type="AlphaFoldDB" id="A0A7S4UCJ9"/>
<dbReference type="SUPFAM" id="SSF55307">
    <property type="entry name" value="Tubulin C-terminal domain-like"/>
    <property type="match status" value="1"/>
</dbReference>
<proteinExistence type="inferred from homology"/>
<evidence type="ECO:0000256" key="4">
    <source>
        <dbReference type="ARBA" id="ARBA00023134"/>
    </source>
</evidence>
<dbReference type="InterPro" id="IPR002967">
    <property type="entry name" value="Delta_tubulin"/>
</dbReference>
<accession>A0A7S4UCJ9</accession>
<dbReference type="PRINTS" id="PR01224">
    <property type="entry name" value="DELTATUBULIN"/>
</dbReference>
<keyword evidence="4" id="KW-0342">GTP-binding</keyword>
<evidence type="ECO:0000313" key="5">
    <source>
        <dbReference type="EMBL" id="CAE2336891.1"/>
    </source>
</evidence>
<comment type="similarity">
    <text evidence="1">Belongs to the tubulin family.</text>
</comment>
<dbReference type="GO" id="GO:0007017">
    <property type="term" value="P:microtubule-based process"/>
    <property type="evidence" value="ECO:0007669"/>
    <property type="project" value="InterPro"/>
</dbReference>
<dbReference type="GO" id="GO:0005874">
    <property type="term" value="C:microtubule"/>
    <property type="evidence" value="ECO:0007669"/>
    <property type="project" value="UniProtKB-KW"/>
</dbReference>
<dbReference type="GO" id="GO:0005200">
    <property type="term" value="F:structural constituent of cytoskeleton"/>
    <property type="evidence" value="ECO:0007669"/>
    <property type="project" value="InterPro"/>
</dbReference>
<dbReference type="EMBL" id="HBKN01047066">
    <property type="protein sequence ID" value="CAE2336891.1"/>
    <property type="molecule type" value="Transcribed_RNA"/>
</dbReference>
<evidence type="ECO:0000256" key="3">
    <source>
        <dbReference type="ARBA" id="ARBA00022741"/>
    </source>
</evidence>
<evidence type="ECO:0000256" key="1">
    <source>
        <dbReference type="ARBA" id="ARBA00009636"/>
    </source>
</evidence>
<organism evidence="5">
    <name type="scientific">Guillardia theta</name>
    <name type="common">Cryptophyte</name>
    <name type="synonym">Cryptomonas phi</name>
    <dbReference type="NCBI Taxonomy" id="55529"/>
    <lineage>
        <taxon>Eukaryota</taxon>
        <taxon>Cryptophyceae</taxon>
        <taxon>Pyrenomonadales</taxon>
        <taxon>Geminigeraceae</taxon>
        <taxon>Guillardia</taxon>
    </lineage>
</organism>
<reference evidence="5" key="1">
    <citation type="submission" date="2021-01" db="EMBL/GenBank/DDBJ databases">
        <authorList>
            <person name="Corre E."/>
            <person name="Pelletier E."/>
            <person name="Niang G."/>
            <person name="Scheremetjew M."/>
            <person name="Finn R."/>
            <person name="Kale V."/>
            <person name="Holt S."/>
            <person name="Cochrane G."/>
            <person name="Meng A."/>
            <person name="Brown T."/>
            <person name="Cohen L."/>
        </authorList>
    </citation>
    <scope>NUCLEOTIDE SEQUENCE</scope>
    <source>
        <strain evidence="5">CCMP 2712</strain>
    </source>
</reference>
<dbReference type="InterPro" id="IPR023123">
    <property type="entry name" value="Tubulin_C"/>
</dbReference>
<keyword evidence="2" id="KW-0493">Microtubule</keyword>
<protein>
    <submittedName>
        <fullName evidence="5">Uncharacterized protein</fullName>
    </submittedName>
</protein>